<gene>
    <name evidence="1" type="ORF">CE91St30_16130</name>
</gene>
<keyword evidence="2" id="KW-1185">Reference proteome</keyword>
<dbReference type="Pfam" id="PF11756">
    <property type="entry name" value="YgbA_NO"/>
    <property type="match status" value="1"/>
</dbReference>
<dbReference type="InterPro" id="IPR020483">
    <property type="entry name" value="Uncharacterised_YgbA"/>
</dbReference>
<dbReference type="NCBIfam" id="NF007714">
    <property type="entry name" value="PRK10410.1-2"/>
    <property type="match status" value="1"/>
</dbReference>
<protein>
    <recommendedName>
        <fullName evidence="3">Nitrous oxide-stimulated promoter family protein</fullName>
    </recommendedName>
</protein>
<accession>A0ABN6ME76</accession>
<evidence type="ECO:0008006" key="3">
    <source>
        <dbReference type="Google" id="ProtNLM"/>
    </source>
</evidence>
<reference evidence="1 2" key="1">
    <citation type="submission" date="2022-01" db="EMBL/GenBank/DDBJ databases">
        <title>Novel bile acid biosynthetic pathways are enriched in the microbiome of centenarians.</title>
        <authorList>
            <person name="Sato Y."/>
            <person name="Atarashi K."/>
            <person name="Plichta R.D."/>
            <person name="Arai Y."/>
            <person name="Sasajima S."/>
            <person name="Kearney M.S."/>
            <person name="Suda W."/>
            <person name="Takeshita K."/>
            <person name="Sasaki T."/>
            <person name="Okamoto S."/>
            <person name="Skelly N.A."/>
            <person name="Okamura Y."/>
            <person name="Vlamakis H."/>
            <person name="Li Y."/>
            <person name="Tanoue T."/>
            <person name="Takei H."/>
            <person name="Nittono H."/>
            <person name="Narushima S."/>
            <person name="Irie J."/>
            <person name="Itoh H."/>
            <person name="Moriya K."/>
            <person name="Sugiura Y."/>
            <person name="Suematsu M."/>
            <person name="Moritoki N."/>
            <person name="Shibata S."/>
            <person name="Littman R.D."/>
            <person name="Fischbach A.M."/>
            <person name="Uwamino Y."/>
            <person name="Inoue T."/>
            <person name="Honda A."/>
            <person name="Hattori M."/>
            <person name="Murai T."/>
            <person name="Xavier J.R."/>
            <person name="Hirose N."/>
            <person name="Honda K."/>
        </authorList>
    </citation>
    <scope>NUCLEOTIDE SEQUENCE [LARGE SCALE GENOMIC DNA]</scope>
    <source>
        <strain evidence="1 2">CE91-St30</strain>
    </source>
</reference>
<name>A0ABN6ME76_9ACTN</name>
<evidence type="ECO:0000313" key="2">
    <source>
        <dbReference type="Proteomes" id="UP001320544"/>
    </source>
</evidence>
<dbReference type="Proteomes" id="UP001320544">
    <property type="component" value="Chromosome"/>
</dbReference>
<sequence length="114" mass="13353">MEDTPNIAKRRLREERTISQMISLYCAGNHSDRDRSETAYCGESLCEECKAIDDYAVLRTQRCRKMEVKTSCDECEHHCYKPEERKSIRTVMRYSGPRMMKAHPIAALRHLLGR</sequence>
<organism evidence="1 2">
    <name type="scientific">Raoultibacter timonensis</name>
    <dbReference type="NCBI Taxonomy" id="1907662"/>
    <lineage>
        <taxon>Bacteria</taxon>
        <taxon>Bacillati</taxon>
        <taxon>Actinomycetota</taxon>
        <taxon>Coriobacteriia</taxon>
        <taxon>Eggerthellales</taxon>
        <taxon>Eggerthellaceae</taxon>
        <taxon>Raoultibacter</taxon>
    </lineage>
</organism>
<dbReference type="RefSeq" id="WP_102379534.1">
    <property type="nucleotide sequence ID" value="NZ_AP025564.1"/>
</dbReference>
<dbReference type="EMBL" id="AP025564">
    <property type="protein sequence ID" value="BDE96280.1"/>
    <property type="molecule type" value="Genomic_DNA"/>
</dbReference>
<evidence type="ECO:0000313" key="1">
    <source>
        <dbReference type="EMBL" id="BDE96280.1"/>
    </source>
</evidence>
<proteinExistence type="predicted"/>